<dbReference type="PROSITE" id="PS00636">
    <property type="entry name" value="DNAJ_1"/>
    <property type="match status" value="1"/>
</dbReference>
<evidence type="ECO:0000256" key="4">
    <source>
        <dbReference type="ARBA" id="ARBA00023006"/>
    </source>
</evidence>
<evidence type="ECO:0000256" key="3">
    <source>
        <dbReference type="ARBA" id="ARBA00020921"/>
    </source>
</evidence>
<dbReference type="InterPro" id="IPR013766">
    <property type="entry name" value="Thioredoxin_domain"/>
</dbReference>
<dbReference type="GO" id="GO:0006914">
    <property type="term" value="P:autophagy"/>
    <property type="evidence" value="ECO:0007669"/>
    <property type="project" value="UniProtKB-KW"/>
</dbReference>
<dbReference type="PROSITE" id="PS00194">
    <property type="entry name" value="THIOREDOXIN_1"/>
    <property type="match status" value="3"/>
</dbReference>
<dbReference type="InterPro" id="IPR036249">
    <property type="entry name" value="Thioredoxin-like_sf"/>
</dbReference>
<dbReference type="Proteomes" id="UP001497497">
    <property type="component" value="Unassembled WGS sequence"/>
</dbReference>
<dbReference type="InterPro" id="IPR036869">
    <property type="entry name" value="J_dom_sf"/>
</dbReference>
<proteinExistence type="predicted"/>
<feature type="domain" description="Thioredoxin" evidence="8">
    <location>
        <begin position="466"/>
        <end position="615"/>
    </location>
</feature>
<feature type="domain" description="J" evidence="7">
    <location>
        <begin position="1"/>
        <end position="43"/>
    </location>
</feature>
<evidence type="ECO:0000313" key="10">
    <source>
        <dbReference type="Proteomes" id="UP001497497"/>
    </source>
</evidence>
<evidence type="ECO:0000256" key="1">
    <source>
        <dbReference type="ARBA" id="ARBA00004163"/>
    </source>
</evidence>
<dbReference type="CDD" id="cd03004">
    <property type="entry name" value="PDI_a_ERdj5_C"/>
    <property type="match status" value="1"/>
</dbReference>
<comment type="subcellular location">
    <subcellularLocation>
        <location evidence="1">Endoplasmic reticulum membrane</location>
        <topology evidence="1">Single-pass type IV membrane protein</topology>
    </subcellularLocation>
</comment>
<dbReference type="PRINTS" id="PR00625">
    <property type="entry name" value="JDOMAIN"/>
</dbReference>
<dbReference type="CDD" id="cd02961">
    <property type="entry name" value="PDI_a_family"/>
    <property type="match status" value="1"/>
</dbReference>
<dbReference type="PANTHER" id="PTHR44340">
    <property type="entry name" value="DNAJ HOMOLOG SUBFAMILY C MEMBER 10"/>
    <property type="match status" value="1"/>
</dbReference>
<dbReference type="Pfam" id="PF00226">
    <property type="entry name" value="DnaJ"/>
    <property type="match status" value="1"/>
</dbReference>
<dbReference type="PANTHER" id="PTHR44340:SF1">
    <property type="entry name" value="DNAJ HOMOLOG SUBFAMILY C MEMBER 10"/>
    <property type="match status" value="1"/>
</dbReference>
<name>A0AAV2HRG5_LYMST</name>
<evidence type="ECO:0000313" key="9">
    <source>
        <dbReference type="EMBL" id="CAL1536324.1"/>
    </source>
</evidence>
<dbReference type="EMBL" id="CAXITT010000226">
    <property type="protein sequence ID" value="CAL1536324.1"/>
    <property type="molecule type" value="Genomic_DNA"/>
</dbReference>
<evidence type="ECO:0000256" key="5">
    <source>
        <dbReference type="ARBA" id="ARBA00035002"/>
    </source>
</evidence>
<dbReference type="Gene3D" id="3.40.30.10">
    <property type="entry name" value="Glutaredoxin"/>
    <property type="match status" value="6"/>
</dbReference>
<dbReference type="GO" id="GO:0015035">
    <property type="term" value="F:protein-disulfide reductase activity"/>
    <property type="evidence" value="ECO:0007669"/>
    <property type="project" value="TreeGrafter"/>
</dbReference>
<dbReference type="PROSITE" id="PS51352">
    <property type="entry name" value="THIOREDOXIN_2"/>
    <property type="match status" value="3"/>
</dbReference>
<dbReference type="InterPro" id="IPR001623">
    <property type="entry name" value="DnaJ_domain"/>
</dbReference>
<comment type="function">
    <text evidence="5">Plays an important role in regulating the size of autophagosomes during the formation process.</text>
</comment>
<sequence>MAISKHPDKNTDDPKAHDNFIKINRAYEVLKDEDLRKKYDQFGEEGLKDDFQRGRQYESWQWYQQNFGIYDDDPEVITLSRADFEQSVEGSGEAWFINFYSPHCSHCHELAPTWREVARELEGVIRIGAVNCEDDYQLCRVQRVHSYPSLYFYPEREKYQGQRTTSILVEEALRRVKADYFRIQAKNFQSMVTNIENGLPWLLTFCGDEGDCLEKKTLVKISAMLADLVNVGKISCHANEQLCVKLGQTHGTFYYGNEKVDKESAMEIDSLYAKDIARTVLQQLPDVELIGQDNLEVKVFIKQILNSRVQTWLIHFVDQADNQDLELRKLPALLKRYRVGRADCSTIRWACQKLHINKFPTFMLFKAKGGTELYYGGRITAHDIAAFVRDSAETPMENLSPEDFPERVMNGKDPWFVDFFAPWCPPCMRLLPEFKKASKVYRSKVNFGTVDCTVHQGLCNTYNIRSYPTTILYNQSIPHQYHGQHSVNHLVEFIEDTIKPPVISLDQQLFERDVLHKQHDHIWLVDFFAPWCGPCQQLSPEWRRLAKMFAEKNNIHVAQVNCDQHRDLCRSQSVTSYPTIRMYPIGPARVGHHHDHKGWNRDASSLSAWVYNFLPSKVVTLTRESFRKAVLQSREPWVIDFYASWCGHCQVFKPQFEQVAEQLDGIAKAGKVDCESEGDICHLAGINSYPTVRFYKGVMGPNEHQSSYGWTIDSQSADYIVKYVKNNVPKTNKVKDEL</sequence>
<dbReference type="PRINTS" id="PR00421">
    <property type="entry name" value="THIOREDOXIN"/>
</dbReference>
<dbReference type="InterPro" id="IPR018253">
    <property type="entry name" value="DnaJ_domain_CS"/>
</dbReference>
<protein>
    <recommendedName>
        <fullName evidence="2">DnaJ homolog subfamily C member 10</fullName>
    </recommendedName>
    <alternativeName>
        <fullName evidence="3">DnaJ homolog subfamily C member 16</fullName>
    </alternativeName>
    <alternativeName>
        <fullName evidence="6">Endoplasmic reticulum DNA J domain-containing protein 8</fullName>
    </alternativeName>
</protein>
<dbReference type="InterPro" id="IPR052460">
    <property type="entry name" value="ER_disulfide_reductase"/>
</dbReference>
<reference evidence="9 10" key="1">
    <citation type="submission" date="2024-04" db="EMBL/GenBank/DDBJ databases">
        <authorList>
            <consortium name="Genoscope - CEA"/>
            <person name="William W."/>
        </authorList>
    </citation>
    <scope>NUCLEOTIDE SEQUENCE [LARGE SCALE GENOMIC DNA]</scope>
</reference>
<dbReference type="InterPro" id="IPR017937">
    <property type="entry name" value="Thioredoxin_CS"/>
</dbReference>
<dbReference type="GO" id="GO:0016671">
    <property type="term" value="F:oxidoreductase activity, acting on a sulfur group of donors, disulfide as acceptor"/>
    <property type="evidence" value="ECO:0007669"/>
    <property type="project" value="TreeGrafter"/>
</dbReference>
<dbReference type="GO" id="GO:0005789">
    <property type="term" value="C:endoplasmic reticulum membrane"/>
    <property type="evidence" value="ECO:0007669"/>
    <property type="project" value="UniProtKB-SubCell"/>
</dbReference>
<dbReference type="GO" id="GO:0036498">
    <property type="term" value="P:IRE1-mediated unfolded protein response"/>
    <property type="evidence" value="ECO:0007669"/>
    <property type="project" value="TreeGrafter"/>
</dbReference>
<dbReference type="GO" id="GO:0005788">
    <property type="term" value="C:endoplasmic reticulum lumen"/>
    <property type="evidence" value="ECO:0007669"/>
    <property type="project" value="TreeGrafter"/>
</dbReference>
<comment type="caution">
    <text evidence="9">The sequence shown here is derived from an EMBL/GenBank/DDBJ whole genome shotgun (WGS) entry which is preliminary data.</text>
</comment>
<accession>A0AAV2HRG5</accession>
<dbReference type="FunFam" id="3.40.30.10:FF:000087">
    <property type="entry name" value="DnaJ homolog subfamily C member 10"/>
    <property type="match status" value="1"/>
</dbReference>
<dbReference type="InterPro" id="IPR035674">
    <property type="entry name" value="ERdj5_TRX_C"/>
</dbReference>
<dbReference type="AlphaFoldDB" id="A0AAV2HRG5"/>
<evidence type="ECO:0000256" key="6">
    <source>
        <dbReference type="ARBA" id="ARBA00035043"/>
    </source>
</evidence>
<gene>
    <name evidence="9" type="ORF">GSLYS_00010237001</name>
</gene>
<dbReference type="SUPFAM" id="SSF52833">
    <property type="entry name" value="Thioredoxin-like"/>
    <property type="match status" value="5"/>
</dbReference>
<organism evidence="9 10">
    <name type="scientific">Lymnaea stagnalis</name>
    <name type="common">Great pond snail</name>
    <name type="synonym">Helix stagnalis</name>
    <dbReference type="NCBI Taxonomy" id="6523"/>
    <lineage>
        <taxon>Eukaryota</taxon>
        <taxon>Metazoa</taxon>
        <taxon>Spiralia</taxon>
        <taxon>Lophotrochozoa</taxon>
        <taxon>Mollusca</taxon>
        <taxon>Gastropoda</taxon>
        <taxon>Heterobranchia</taxon>
        <taxon>Euthyneura</taxon>
        <taxon>Panpulmonata</taxon>
        <taxon>Hygrophila</taxon>
        <taxon>Lymnaeoidea</taxon>
        <taxon>Lymnaeidae</taxon>
        <taxon>Lymnaea</taxon>
    </lineage>
</organism>
<dbReference type="Pfam" id="PF00085">
    <property type="entry name" value="Thioredoxin"/>
    <property type="match status" value="4"/>
</dbReference>
<keyword evidence="4" id="KW-0072">Autophagy</keyword>
<dbReference type="GO" id="GO:0051787">
    <property type="term" value="F:misfolded protein binding"/>
    <property type="evidence" value="ECO:0007669"/>
    <property type="project" value="TreeGrafter"/>
</dbReference>
<dbReference type="PROSITE" id="PS50076">
    <property type="entry name" value="DNAJ_2"/>
    <property type="match status" value="1"/>
</dbReference>
<dbReference type="CDD" id="cd06257">
    <property type="entry name" value="DnaJ"/>
    <property type="match status" value="1"/>
</dbReference>
<feature type="domain" description="Thioredoxin" evidence="8">
    <location>
        <begin position="617"/>
        <end position="738"/>
    </location>
</feature>
<evidence type="ECO:0000259" key="8">
    <source>
        <dbReference type="PROSITE" id="PS51352"/>
    </source>
</evidence>
<keyword evidence="10" id="KW-1185">Reference proteome</keyword>
<dbReference type="Gene3D" id="1.10.287.110">
    <property type="entry name" value="DnaJ domain"/>
    <property type="match status" value="1"/>
</dbReference>
<evidence type="ECO:0000256" key="2">
    <source>
        <dbReference type="ARBA" id="ARBA00020920"/>
    </source>
</evidence>
<evidence type="ECO:0000259" key="7">
    <source>
        <dbReference type="PROSITE" id="PS50076"/>
    </source>
</evidence>
<feature type="domain" description="Thioredoxin" evidence="8">
    <location>
        <begin position="58"/>
        <end position="178"/>
    </location>
</feature>